<dbReference type="InterPro" id="IPR018060">
    <property type="entry name" value="HTH_AraC"/>
</dbReference>
<dbReference type="PROSITE" id="PS50110">
    <property type="entry name" value="RESPONSE_REGULATORY"/>
    <property type="match status" value="1"/>
</dbReference>
<dbReference type="SMART" id="SM00448">
    <property type="entry name" value="REC"/>
    <property type="match status" value="1"/>
</dbReference>
<dbReference type="PROSITE" id="PS00041">
    <property type="entry name" value="HTH_ARAC_FAMILY_1"/>
    <property type="match status" value="1"/>
</dbReference>
<proteinExistence type="predicted"/>
<dbReference type="InterPro" id="IPR009057">
    <property type="entry name" value="Homeodomain-like_sf"/>
</dbReference>
<feature type="modified residue" description="4-aspartylphosphate" evidence="4">
    <location>
        <position position="56"/>
    </location>
</feature>
<evidence type="ECO:0000256" key="1">
    <source>
        <dbReference type="ARBA" id="ARBA00023015"/>
    </source>
</evidence>
<comment type="caution">
    <text evidence="7">The sequence shown here is derived from an EMBL/GenBank/DDBJ whole genome shotgun (WGS) entry which is preliminary data.</text>
</comment>
<keyword evidence="4" id="KW-0597">Phosphoprotein</keyword>
<evidence type="ECO:0000313" key="7">
    <source>
        <dbReference type="EMBL" id="MCU6791800.1"/>
    </source>
</evidence>
<keyword evidence="2" id="KW-0238">DNA-binding</keyword>
<feature type="domain" description="Response regulatory" evidence="6">
    <location>
        <begin position="4"/>
        <end position="121"/>
    </location>
</feature>
<gene>
    <name evidence="7" type="ORF">OB236_06605</name>
</gene>
<dbReference type="PANTHER" id="PTHR43280:SF28">
    <property type="entry name" value="HTH-TYPE TRANSCRIPTIONAL ACTIVATOR RHAS"/>
    <property type="match status" value="1"/>
</dbReference>
<dbReference type="Gene3D" id="1.10.10.60">
    <property type="entry name" value="Homeodomain-like"/>
    <property type="match status" value="2"/>
</dbReference>
<dbReference type="PROSITE" id="PS01124">
    <property type="entry name" value="HTH_ARAC_FAMILY_2"/>
    <property type="match status" value="1"/>
</dbReference>
<name>A0ABT2UB27_9BACL</name>
<dbReference type="InterPro" id="IPR001789">
    <property type="entry name" value="Sig_transdc_resp-reg_receiver"/>
</dbReference>
<dbReference type="PRINTS" id="PR00032">
    <property type="entry name" value="HTHARAC"/>
</dbReference>
<dbReference type="EMBL" id="JAOQIO010000015">
    <property type="protein sequence ID" value="MCU6791800.1"/>
    <property type="molecule type" value="Genomic_DNA"/>
</dbReference>
<keyword evidence="8" id="KW-1185">Reference proteome</keyword>
<dbReference type="SUPFAM" id="SSF46689">
    <property type="entry name" value="Homeodomain-like"/>
    <property type="match status" value="2"/>
</dbReference>
<dbReference type="SMART" id="SM00342">
    <property type="entry name" value="HTH_ARAC"/>
    <property type="match status" value="1"/>
</dbReference>
<dbReference type="Proteomes" id="UP001652445">
    <property type="component" value="Unassembled WGS sequence"/>
</dbReference>
<dbReference type="InterPro" id="IPR011006">
    <property type="entry name" value="CheY-like_superfamily"/>
</dbReference>
<feature type="domain" description="HTH araC/xylS-type" evidence="5">
    <location>
        <begin position="424"/>
        <end position="522"/>
    </location>
</feature>
<organism evidence="7 8">
    <name type="scientific">Paenibacillus baimaensis</name>
    <dbReference type="NCBI Taxonomy" id="2982185"/>
    <lineage>
        <taxon>Bacteria</taxon>
        <taxon>Bacillati</taxon>
        <taxon>Bacillota</taxon>
        <taxon>Bacilli</taxon>
        <taxon>Bacillales</taxon>
        <taxon>Paenibacillaceae</taxon>
        <taxon>Paenibacillus</taxon>
    </lineage>
</organism>
<dbReference type="CDD" id="cd17536">
    <property type="entry name" value="REC_YesN-like"/>
    <property type="match status" value="1"/>
</dbReference>
<dbReference type="Pfam" id="PF00072">
    <property type="entry name" value="Response_reg"/>
    <property type="match status" value="1"/>
</dbReference>
<dbReference type="PANTHER" id="PTHR43280">
    <property type="entry name" value="ARAC-FAMILY TRANSCRIPTIONAL REGULATOR"/>
    <property type="match status" value="1"/>
</dbReference>
<evidence type="ECO:0000256" key="3">
    <source>
        <dbReference type="ARBA" id="ARBA00023163"/>
    </source>
</evidence>
<evidence type="ECO:0000256" key="2">
    <source>
        <dbReference type="ARBA" id="ARBA00023125"/>
    </source>
</evidence>
<evidence type="ECO:0000259" key="6">
    <source>
        <dbReference type="PROSITE" id="PS50110"/>
    </source>
</evidence>
<evidence type="ECO:0000259" key="5">
    <source>
        <dbReference type="PROSITE" id="PS01124"/>
    </source>
</evidence>
<sequence length="523" mass="59777">MKGTLLIVDDEPLIRKGLRKLVESNALHWEIVGEASNGQEAIVKLGDHAPDLVLTDIRMPGLDGIQLAEYIHRNRPNTAVIILTGHRDFEYAQAALRFGVKDFLLKPCPEKEVCRILTEVYELLYARLQARDMQNEERRRMEENVLRSQMLQLPVPQTDAERLTEAYNGMDAWCVCVITYFPESKAYRPEDLKLLQFSIMNIMQELFEQSGLQGRIVSVQVNQFVLLLNPSQSAHSFFSQLVTIIEELLAIPLFTHYSGRLDNMGALHQMYQEGLEAYEKAHPSSSLQRFTYKQEERMSTAAIEGNLDLNYSSIKTILNEVMSFILLGKSSELQQYAASLVLALQDKPIAEMKLEALTIASAFQETERRELGVSLVQEDFAARVSELHPLQQPAAIMAWTEKQIERFFAEWSRWLMLNNDNLIGRAIRFIEQHYMDECTLAQAAEHVHLSLTYFSNLFKKDTGESFTNYLTKVRVDKAKMLLRNTGMKIAEIAEAVGYADPNYFAAVFKQTTKQSPSEFRKGL</sequence>
<dbReference type="RefSeq" id="WP_262683245.1">
    <property type="nucleotide sequence ID" value="NZ_JAOQIO010000015.1"/>
</dbReference>
<dbReference type="Gene3D" id="3.40.50.2300">
    <property type="match status" value="1"/>
</dbReference>
<keyword evidence="1" id="KW-0805">Transcription regulation</keyword>
<evidence type="ECO:0000313" key="8">
    <source>
        <dbReference type="Proteomes" id="UP001652445"/>
    </source>
</evidence>
<dbReference type="InterPro" id="IPR018062">
    <property type="entry name" value="HTH_AraC-typ_CS"/>
</dbReference>
<protein>
    <submittedName>
        <fullName evidence="7">Response regulator</fullName>
    </submittedName>
</protein>
<reference evidence="7 8" key="1">
    <citation type="submission" date="2022-09" db="EMBL/GenBank/DDBJ databases">
        <authorList>
            <person name="Han X.L."/>
            <person name="Wang Q."/>
            <person name="Lu T."/>
        </authorList>
    </citation>
    <scope>NUCLEOTIDE SEQUENCE [LARGE SCALE GENOMIC DNA]</scope>
    <source>
        <strain evidence="7 8">WQ 127069</strain>
    </source>
</reference>
<dbReference type="Pfam" id="PF12833">
    <property type="entry name" value="HTH_18"/>
    <property type="match status" value="1"/>
</dbReference>
<keyword evidence="3" id="KW-0804">Transcription</keyword>
<dbReference type="InterPro" id="IPR020449">
    <property type="entry name" value="Tscrpt_reg_AraC-type_HTH"/>
</dbReference>
<evidence type="ECO:0000256" key="4">
    <source>
        <dbReference type="PROSITE-ProRule" id="PRU00169"/>
    </source>
</evidence>
<accession>A0ABT2UB27</accession>
<dbReference type="SUPFAM" id="SSF52172">
    <property type="entry name" value="CheY-like"/>
    <property type="match status" value="1"/>
</dbReference>